<dbReference type="EMBL" id="VCPD01000003">
    <property type="protein sequence ID" value="TMV07531.1"/>
    <property type="molecule type" value="Genomic_DNA"/>
</dbReference>
<keyword evidence="3" id="KW-1185">Reference proteome</keyword>
<gene>
    <name evidence="2" type="ORF">FGK63_08650</name>
</gene>
<reference evidence="2 3" key="1">
    <citation type="submission" date="2019-05" db="EMBL/GenBank/DDBJ databases">
        <title>Ruegeria sp. nov., isolated from tidal flat.</title>
        <authorList>
            <person name="Kim W."/>
        </authorList>
    </citation>
    <scope>NUCLEOTIDE SEQUENCE [LARGE SCALE GENOMIC DNA]</scope>
    <source>
        <strain evidence="2 3">CAU 1488</strain>
    </source>
</reference>
<sequence length="354" mass="41287">MRAASKYDLEHQHHLSSDYQGCRNTGLISVSRWMTYSRQDCSRPKLRLGSTQWLEGETSMDFKDLLRAHGFDPDARERIVLLRHHPFEPRLARAIPWIITEHPELFEAYQSVPGRPATAIRRAEFVASFLGLVPGKAHFIGFYRVIGSRALDFATFWQIAENQTLRDMGYEGLTAERVEQVGTEMQFDLERLPFYSDWRGRLVIDYPPPERSWFRWVDRGSFPVHAILEESAFAAPPPDWREIDLTFAELANLPASWRARLAEWRGIYLIFDEEDRRAYVGSAYGRDNILGRWQAYARDGHGGNRELRDRNPRNFRFSILERLAPDLPPEDVIARENSWKQRLHSRQPFGLNAN</sequence>
<feature type="domain" description="GIY-YIG" evidence="1">
    <location>
        <begin position="263"/>
        <end position="351"/>
    </location>
</feature>
<comment type="caution">
    <text evidence="2">The sequence shown here is derived from an EMBL/GenBank/DDBJ whole genome shotgun (WGS) entry which is preliminary data.</text>
</comment>
<dbReference type="InterPro" id="IPR035901">
    <property type="entry name" value="GIY-YIG_endonuc_sf"/>
</dbReference>
<evidence type="ECO:0000313" key="3">
    <source>
        <dbReference type="Proteomes" id="UP001193035"/>
    </source>
</evidence>
<dbReference type="CDD" id="cd10446">
    <property type="entry name" value="GIY-YIG_unchar_1"/>
    <property type="match status" value="1"/>
</dbReference>
<dbReference type="SUPFAM" id="SSF82771">
    <property type="entry name" value="GIY-YIG endonuclease"/>
    <property type="match status" value="1"/>
</dbReference>
<protein>
    <submittedName>
        <fullName evidence="2">GIY-YIG nuclease family protein</fullName>
    </submittedName>
</protein>
<dbReference type="Proteomes" id="UP001193035">
    <property type="component" value="Unassembled WGS sequence"/>
</dbReference>
<organism evidence="2 3">
    <name type="scientific">Ruegeria sediminis</name>
    <dbReference type="NCBI Taxonomy" id="2583820"/>
    <lineage>
        <taxon>Bacteria</taxon>
        <taxon>Pseudomonadati</taxon>
        <taxon>Pseudomonadota</taxon>
        <taxon>Alphaproteobacteria</taxon>
        <taxon>Rhodobacterales</taxon>
        <taxon>Roseobacteraceae</taxon>
        <taxon>Ruegeria</taxon>
    </lineage>
</organism>
<evidence type="ECO:0000259" key="1">
    <source>
        <dbReference type="PROSITE" id="PS50164"/>
    </source>
</evidence>
<accession>A0ABY2WY41</accession>
<dbReference type="Pfam" id="PF01541">
    <property type="entry name" value="GIY-YIG"/>
    <property type="match status" value="1"/>
</dbReference>
<proteinExistence type="predicted"/>
<evidence type="ECO:0000313" key="2">
    <source>
        <dbReference type="EMBL" id="TMV07531.1"/>
    </source>
</evidence>
<dbReference type="Gene3D" id="3.40.1440.10">
    <property type="entry name" value="GIY-YIG endonuclease"/>
    <property type="match status" value="1"/>
</dbReference>
<dbReference type="InterPro" id="IPR000305">
    <property type="entry name" value="GIY-YIG_endonuc"/>
</dbReference>
<name>A0ABY2WY41_9RHOB</name>
<dbReference type="PROSITE" id="PS50164">
    <property type="entry name" value="GIY_YIG"/>
    <property type="match status" value="1"/>
</dbReference>